<accession>A0A9X2BPL8</accession>
<proteinExistence type="predicted"/>
<protein>
    <submittedName>
        <fullName evidence="1">Uncharacterized protein</fullName>
    </submittedName>
</protein>
<organism evidence="1 2">
    <name type="scientific">Flavobacterium pygoscelis</name>
    <dbReference type="NCBI Taxonomy" id="2893176"/>
    <lineage>
        <taxon>Bacteria</taxon>
        <taxon>Pseudomonadati</taxon>
        <taxon>Bacteroidota</taxon>
        <taxon>Flavobacteriia</taxon>
        <taxon>Flavobacteriales</taxon>
        <taxon>Flavobacteriaceae</taxon>
        <taxon>Flavobacterium</taxon>
    </lineage>
</organism>
<keyword evidence="2" id="KW-1185">Reference proteome</keyword>
<dbReference type="RefSeq" id="WP_248429260.1">
    <property type="nucleotide sequence ID" value="NZ_JALNUB010000013.1"/>
</dbReference>
<gene>
    <name evidence="1" type="ORF">MW871_15095</name>
</gene>
<dbReference type="Proteomes" id="UP001139260">
    <property type="component" value="Unassembled WGS sequence"/>
</dbReference>
<sequence>MNKGMIFQGQSLMDKTIEATGNVELSFETALLNGVSVTESFAVGQEVLFPAVERKAIVGLFNSKNRPASEFLNDDYGFNEPLGIGTMVIGSTFIVG</sequence>
<comment type="caution">
    <text evidence="1">The sequence shown here is derived from an EMBL/GenBank/DDBJ whole genome shotgun (WGS) entry which is preliminary data.</text>
</comment>
<reference evidence="1" key="1">
    <citation type="submission" date="2022-04" db="EMBL/GenBank/DDBJ databases">
        <title>Flavobacterium pygoscelis sp. nov. isolated from Chinstrap chick (Pygoscelis antarcticus).</title>
        <authorList>
            <person name="Irgang R."/>
            <person name="Poblete-Morales M."/>
            <person name="Avendano-Herrera R."/>
        </authorList>
    </citation>
    <scope>NUCLEOTIDE SEQUENCE</scope>
    <source>
        <strain evidence="1">I-SCBP12n</strain>
    </source>
</reference>
<dbReference type="AlphaFoldDB" id="A0A9X2BPL8"/>
<evidence type="ECO:0000313" key="2">
    <source>
        <dbReference type="Proteomes" id="UP001139260"/>
    </source>
</evidence>
<name>A0A9X2BPL8_9FLAO</name>
<dbReference type="EMBL" id="JALNUB010000013">
    <property type="protein sequence ID" value="MCK8143215.1"/>
    <property type="molecule type" value="Genomic_DNA"/>
</dbReference>
<evidence type="ECO:0000313" key="1">
    <source>
        <dbReference type="EMBL" id="MCK8143215.1"/>
    </source>
</evidence>